<dbReference type="Pfam" id="PF20463">
    <property type="entry name" value="PDH_C"/>
    <property type="match status" value="1"/>
</dbReference>
<reference evidence="4" key="1">
    <citation type="submission" date="2012-02" db="EMBL/GenBank/DDBJ databases">
        <title>Complete sequence of chromosome of Methanomethylovorans hollandica DSM 15978.</title>
        <authorList>
            <person name="Lucas S."/>
            <person name="Copeland A."/>
            <person name="Lapidus A."/>
            <person name="Glavina del Rio T."/>
            <person name="Dalin E."/>
            <person name="Tice H."/>
            <person name="Bruce D."/>
            <person name="Goodwin L."/>
            <person name="Pitluck S."/>
            <person name="Peters L."/>
            <person name="Mikhailova N."/>
            <person name="Held B."/>
            <person name="Kyrpides N."/>
            <person name="Mavromatis K."/>
            <person name="Ivanova N."/>
            <person name="Brettin T."/>
            <person name="Detter J.C."/>
            <person name="Han C."/>
            <person name="Larimer F."/>
            <person name="Land M."/>
            <person name="Hauser L."/>
            <person name="Markowitz V."/>
            <person name="Cheng J.-F."/>
            <person name="Hugenholtz P."/>
            <person name="Woyke T."/>
            <person name="Wu D."/>
            <person name="Spring S."/>
            <person name="Schroeder M."/>
            <person name="Brambilla E."/>
            <person name="Klenk H.-P."/>
            <person name="Eisen J.A."/>
        </authorList>
    </citation>
    <scope>NUCLEOTIDE SEQUENCE [LARGE SCALE GENOMIC DNA]</scope>
    <source>
        <strain evidence="4">DSM 15978 / NBRC 107637 / DMS1</strain>
    </source>
</reference>
<dbReference type="InterPro" id="IPR008927">
    <property type="entry name" value="6-PGluconate_DH-like_C_sf"/>
</dbReference>
<dbReference type="GO" id="GO:0004665">
    <property type="term" value="F:prephenate dehydrogenase (NADP+) activity"/>
    <property type="evidence" value="ECO:0007669"/>
    <property type="project" value="InterPro"/>
</dbReference>
<dbReference type="STRING" id="867904.Metho_0264"/>
<dbReference type="InterPro" id="IPR003099">
    <property type="entry name" value="Prephen_DH"/>
</dbReference>
<dbReference type="SMART" id="SM00896">
    <property type="entry name" value="FDX-ACB"/>
    <property type="match status" value="1"/>
</dbReference>
<sequence length="433" mass="49021">MLIVGGTGEMGQWFSTFFKNRGFDVSIWGKSGNTEIAERLDVRFAHDLHSEVTESDVVIISVPIDITEQVIAEVAPLMRAGTLLMDLTSLKTGPTRAMQKYAPADVEILGTHPMFGPTIPNLHGQRFILTPIVDRCQKWFPVIREMLEESGAHVVIVGPEEHDRFVSVVQGLTHFAYITIGTTLDRLDFNVKESRRFMSPVYDIMLDFVGRILGQNPYLYAMIQMENPEVIRVHDAFLQECHSTSEMVREHDLEGFITKMKDAAMHFGDVSPALRRSDKLINYKISEYEHLLTSVGKECGLLHVYSGKIHVGKLRKVTPTEILLAEGTKIASLKIENIQLLSPQELNEWKRKNLIHHRRDISVIVPENADPEIILDVLSGNENIVESEIIDTYLIHEKKSVTYRISILADQEPKKVQTDVERILCGIGCQLRV</sequence>
<dbReference type="SUPFAM" id="SSF51735">
    <property type="entry name" value="NAD(P)-binding Rossmann-fold domains"/>
    <property type="match status" value="1"/>
</dbReference>
<organism evidence="3 4">
    <name type="scientific">Methanomethylovorans hollandica (strain DSM 15978 / NBRC 107637 / DMS1)</name>
    <dbReference type="NCBI Taxonomy" id="867904"/>
    <lineage>
        <taxon>Archaea</taxon>
        <taxon>Methanobacteriati</taxon>
        <taxon>Methanobacteriota</taxon>
        <taxon>Stenosarchaea group</taxon>
        <taxon>Methanomicrobia</taxon>
        <taxon>Methanosarcinales</taxon>
        <taxon>Methanosarcinaceae</taxon>
        <taxon>Methanomethylovorans</taxon>
    </lineage>
</organism>
<dbReference type="InterPro" id="IPR008299">
    <property type="entry name" value="Prep_DH/arog_DH"/>
</dbReference>
<keyword evidence="1" id="KW-0560">Oxidoreductase</keyword>
<dbReference type="Gene3D" id="1.10.3660.10">
    <property type="entry name" value="6-phosphogluconate dehydrogenase C-terminal like domain"/>
    <property type="match status" value="1"/>
</dbReference>
<dbReference type="Pfam" id="PF02153">
    <property type="entry name" value="PDH_N"/>
    <property type="match status" value="1"/>
</dbReference>
<accession>L0KTT7</accession>
<protein>
    <submittedName>
        <fullName evidence="3">Prephenate dehydrogenase</fullName>
    </submittedName>
</protein>
<evidence type="ECO:0000259" key="2">
    <source>
        <dbReference type="PROSITE" id="PS51176"/>
    </source>
</evidence>
<evidence type="ECO:0000313" key="4">
    <source>
        <dbReference type="Proteomes" id="UP000010866"/>
    </source>
</evidence>
<evidence type="ECO:0000313" key="3">
    <source>
        <dbReference type="EMBL" id="AGB48541.1"/>
    </source>
</evidence>
<dbReference type="GeneID" id="14408206"/>
<dbReference type="GO" id="GO:0070403">
    <property type="term" value="F:NAD+ binding"/>
    <property type="evidence" value="ECO:0007669"/>
    <property type="project" value="InterPro"/>
</dbReference>
<dbReference type="SUPFAM" id="SSF48179">
    <property type="entry name" value="6-phosphogluconate dehydrogenase C-terminal domain-like"/>
    <property type="match status" value="1"/>
</dbReference>
<dbReference type="EMBL" id="CP003362">
    <property type="protein sequence ID" value="AGB48541.1"/>
    <property type="molecule type" value="Genomic_DNA"/>
</dbReference>
<dbReference type="InterPro" id="IPR036291">
    <property type="entry name" value="NAD(P)-bd_dom_sf"/>
</dbReference>
<dbReference type="OrthoDB" id="24743at2157"/>
<dbReference type="KEGG" id="mhz:Metho_0264"/>
<dbReference type="PANTHER" id="PTHR21363:SF0">
    <property type="entry name" value="PREPHENATE DEHYDROGENASE [NADP(+)]"/>
    <property type="match status" value="1"/>
</dbReference>
<dbReference type="GO" id="GO:0008977">
    <property type="term" value="F:prephenate dehydrogenase (NAD+) activity"/>
    <property type="evidence" value="ECO:0007669"/>
    <property type="project" value="InterPro"/>
</dbReference>
<dbReference type="PIRSF" id="PIRSF006549">
    <property type="entry name" value="PDH_arog_dh_reg"/>
    <property type="match status" value="1"/>
</dbReference>
<dbReference type="InterPro" id="IPR046825">
    <property type="entry name" value="PDH_C"/>
</dbReference>
<dbReference type="NCBIfam" id="NF006411">
    <property type="entry name" value="PRK08655.1-5"/>
    <property type="match status" value="1"/>
</dbReference>
<proteinExistence type="predicted"/>
<dbReference type="AlphaFoldDB" id="L0KTT7"/>
<dbReference type="GO" id="GO:0006571">
    <property type="term" value="P:tyrosine biosynthetic process"/>
    <property type="evidence" value="ECO:0007669"/>
    <property type="project" value="InterPro"/>
</dbReference>
<dbReference type="PANTHER" id="PTHR21363">
    <property type="entry name" value="PREPHENATE DEHYDROGENASE"/>
    <property type="match status" value="1"/>
</dbReference>
<dbReference type="Gene3D" id="3.40.50.720">
    <property type="entry name" value="NAD(P)-binding Rossmann-like Domain"/>
    <property type="match status" value="1"/>
</dbReference>
<dbReference type="InterPro" id="IPR050812">
    <property type="entry name" value="Preph/Arog_dehydrog"/>
</dbReference>
<evidence type="ECO:0000256" key="1">
    <source>
        <dbReference type="ARBA" id="ARBA00023002"/>
    </source>
</evidence>
<dbReference type="InterPro" id="IPR046826">
    <property type="entry name" value="PDH_N"/>
</dbReference>
<dbReference type="RefSeq" id="WP_015323710.1">
    <property type="nucleotide sequence ID" value="NC_019977.1"/>
</dbReference>
<dbReference type="PROSITE" id="PS51176">
    <property type="entry name" value="PDH_ADH"/>
    <property type="match status" value="1"/>
</dbReference>
<name>L0KTT7_METHD</name>
<feature type="domain" description="Prephenate/arogenate dehydrogenase" evidence="2">
    <location>
        <begin position="1"/>
        <end position="278"/>
    </location>
</feature>
<keyword evidence="4" id="KW-1185">Reference proteome</keyword>
<dbReference type="Proteomes" id="UP000010866">
    <property type="component" value="Chromosome"/>
</dbReference>
<dbReference type="HOGENOM" id="CLU_036672_1_0_2"/>
<gene>
    <name evidence="3" type="ordered locus">Metho_0264</name>
</gene>
<dbReference type="NCBIfam" id="NF006408">
    <property type="entry name" value="PRK08655.1-2"/>
    <property type="match status" value="1"/>
</dbReference>
<dbReference type="InterPro" id="IPR005121">
    <property type="entry name" value="Fdx_antiC-bd"/>
</dbReference>